<dbReference type="PANTHER" id="PTHR24373:SF370">
    <property type="entry name" value="FISH-LIPS, ISOFORM E"/>
    <property type="match status" value="1"/>
</dbReference>
<dbReference type="GO" id="GO:0005615">
    <property type="term" value="C:extracellular space"/>
    <property type="evidence" value="ECO:0007669"/>
    <property type="project" value="TreeGrafter"/>
</dbReference>
<dbReference type="AlphaFoldDB" id="R7T6G9"/>
<accession>R7T6G9</accession>
<sequence>MAIPYCFLALMLLFSEAQATECPSECHCNGSHVSCRTSDVNTTLPGVPPMTTHLLLLLDDHPRHDYEPLLFTHLAHLEVVLLDRTQEYGTSNGVIFKDSFAYPSKIRVFKSKIRLQVETDVFSRLHSLEHLTLSGTSLPWSFVPLLMAGSLCHLENLTSLDLTHFSLQYGLSPQQTSFNPIEVFGRCNASNVRVLNLSDNDIYCIVPTLHLVFRNLKVLDLSRNQLPKCSVPYPKVVFTRASMYFFLEMYSFDMSYQGEESMPHVPYTFRDLFWEPEEIELAIECDVKENKRILADALLGRGPGSVSNLSFEQVVLTQFRKNYKRHVIH</sequence>
<dbReference type="SUPFAM" id="SSF52047">
    <property type="entry name" value="RNI-like"/>
    <property type="match status" value="1"/>
</dbReference>
<dbReference type="PANTHER" id="PTHR24373">
    <property type="entry name" value="SLIT RELATED LEUCINE-RICH REPEAT NEURONAL PROTEIN"/>
    <property type="match status" value="1"/>
</dbReference>
<evidence type="ECO:0000256" key="2">
    <source>
        <dbReference type="SAM" id="SignalP"/>
    </source>
</evidence>
<keyword evidence="1 2" id="KW-0732">Signal</keyword>
<reference evidence="5" key="1">
    <citation type="submission" date="2012-12" db="EMBL/GenBank/DDBJ databases">
        <authorList>
            <person name="Hellsten U."/>
            <person name="Grimwood J."/>
            <person name="Chapman J.A."/>
            <person name="Shapiro H."/>
            <person name="Aerts A."/>
            <person name="Otillar R.P."/>
            <person name="Terry A.Y."/>
            <person name="Boore J.L."/>
            <person name="Simakov O."/>
            <person name="Marletaz F."/>
            <person name="Cho S.-J."/>
            <person name="Edsinger-Gonzales E."/>
            <person name="Havlak P."/>
            <person name="Kuo D.-H."/>
            <person name="Larsson T."/>
            <person name="Lv J."/>
            <person name="Arendt D."/>
            <person name="Savage R."/>
            <person name="Osoegawa K."/>
            <person name="de Jong P."/>
            <person name="Lindberg D.R."/>
            <person name="Seaver E.C."/>
            <person name="Weisblat D.A."/>
            <person name="Putnam N.H."/>
            <person name="Grigoriev I.V."/>
            <person name="Rokhsar D.S."/>
        </authorList>
    </citation>
    <scope>NUCLEOTIDE SEQUENCE</scope>
    <source>
        <strain evidence="5">I ESC-2004</strain>
    </source>
</reference>
<proteinExistence type="predicted"/>
<evidence type="ECO:0000313" key="4">
    <source>
        <dbReference type="EnsemblMetazoa" id="CapteP200016"/>
    </source>
</evidence>
<dbReference type="EMBL" id="AMQN01015057">
    <property type="status" value="NOT_ANNOTATED_CDS"/>
    <property type="molecule type" value="Genomic_DNA"/>
</dbReference>
<feature type="signal peptide" evidence="2">
    <location>
        <begin position="1"/>
        <end position="19"/>
    </location>
</feature>
<dbReference type="Gene3D" id="3.80.10.10">
    <property type="entry name" value="Ribonuclease Inhibitor"/>
    <property type="match status" value="1"/>
</dbReference>
<dbReference type="InterPro" id="IPR032675">
    <property type="entry name" value="LRR_dom_sf"/>
</dbReference>
<dbReference type="EMBL" id="KB311548">
    <property type="protein sequence ID" value="ELT89075.1"/>
    <property type="molecule type" value="Genomic_DNA"/>
</dbReference>
<dbReference type="EnsemblMetazoa" id="CapteT200016">
    <property type="protein sequence ID" value="CapteP200016"/>
    <property type="gene ID" value="CapteG200016"/>
</dbReference>
<dbReference type="HOGENOM" id="CLU_845296_0_0_1"/>
<organism evidence="3">
    <name type="scientific">Capitella teleta</name>
    <name type="common">Polychaete worm</name>
    <dbReference type="NCBI Taxonomy" id="283909"/>
    <lineage>
        <taxon>Eukaryota</taxon>
        <taxon>Metazoa</taxon>
        <taxon>Spiralia</taxon>
        <taxon>Lophotrochozoa</taxon>
        <taxon>Annelida</taxon>
        <taxon>Polychaeta</taxon>
        <taxon>Sedentaria</taxon>
        <taxon>Scolecida</taxon>
        <taxon>Capitellidae</taxon>
        <taxon>Capitella</taxon>
    </lineage>
</organism>
<evidence type="ECO:0000256" key="1">
    <source>
        <dbReference type="ARBA" id="ARBA00022729"/>
    </source>
</evidence>
<name>R7T6G9_CAPTE</name>
<dbReference type="InterPro" id="IPR050328">
    <property type="entry name" value="Dev_Immune_Receptor"/>
</dbReference>
<evidence type="ECO:0000313" key="3">
    <source>
        <dbReference type="EMBL" id="ELT89075.1"/>
    </source>
</evidence>
<keyword evidence="5" id="KW-1185">Reference proteome</keyword>
<evidence type="ECO:0008006" key="6">
    <source>
        <dbReference type="Google" id="ProtNLM"/>
    </source>
</evidence>
<reference evidence="4" key="3">
    <citation type="submission" date="2015-06" db="UniProtKB">
        <authorList>
            <consortium name="EnsemblMetazoa"/>
        </authorList>
    </citation>
    <scope>IDENTIFICATION</scope>
</reference>
<dbReference type="STRING" id="283909.R7T6G9"/>
<gene>
    <name evidence="3" type="ORF">CAPTEDRAFT_200016</name>
</gene>
<reference evidence="3 5" key="2">
    <citation type="journal article" date="2013" name="Nature">
        <title>Insights into bilaterian evolution from three spiralian genomes.</title>
        <authorList>
            <person name="Simakov O."/>
            <person name="Marletaz F."/>
            <person name="Cho S.J."/>
            <person name="Edsinger-Gonzales E."/>
            <person name="Havlak P."/>
            <person name="Hellsten U."/>
            <person name="Kuo D.H."/>
            <person name="Larsson T."/>
            <person name="Lv J."/>
            <person name="Arendt D."/>
            <person name="Savage R."/>
            <person name="Osoegawa K."/>
            <person name="de Jong P."/>
            <person name="Grimwood J."/>
            <person name="Chapman J.A."/>
            <person name="Shapiro H."/>
            <person name="Aerts A."/>
            <person name="Otillar R.P."/>
            <person name="Terry A.Y."/>
            <person name="Boore J.L."/>
            <person name="Grigoriev I.V."/>
            <person name="Lindberg D.R."/>
            <person name="Seaver E.C."/>
            <person name="Weisblat D.A."/>
            <person name="Putnam N.H."/>
            <person name="Rokhsar D.S."/>
        </authorList>
    </citation>
    <scope>NUCLEOTIDE SEQUENCE</scope>
    <source>
        <strain evidence="3 5">I ESC-2004</strain>
    </source>
</reference>
<dbReference type="GO" id="GO:0031012">
    <property type="term" value="C:extracellular matrix"/>
    <property type="evidence" value="ECO:0007669"/>
    <property type="project" value="TreeGrafter"/>
</dbReference>
<feature type="chain" id="PRO_5008786696" description="LRRNT domain-containing protein" evidence="2">
    <location>
        <begin position="20"/>
        <end position="329"/>
    </location>
</feature>
<protein>
    <recommendedName>
        <fullName evidence="6">LRRNT domain-containing protein</fullName>
    </recommendedName>
</protein>
<dbReference type="Proteomes" id="UP000014760">
    <property type="component" value="Unassembled WGS sequence"/>
</dbReference>
<dbReference type="EMBL" id="AMQN01015056">
    <property type="status" value="NOT_ANNOTATED_CDS"/>
    <property type="molecule type" value="Genomic_DNA"/>
</dbReference>
<evidence type="ECO:0000313" key="5">
    <source>
        <dbReference type="Proteomes" id="UP000014760"/>
    </source>
</evidence>